<keyword evidence="3" id="KW-1185">Reference proteome</keyword>
<organism evidence="2 3">
    <name type="scientific">Autumnicola patrickiae</name>
    <dbReference type="NCBI Taxonomy" id="3075591"/>
    <lineage>
        <taxon>Bacteria</taxon>
        <taxon>Pseudomonadati</taxon>
        <taxon>Bacteroidota</taxon>
        <taxon>Flavobacteriia</taxon>
        <taxon>Flavobacteriales</taxon>
        <taxon>Flavobacteriaceae</taxon>
        <taxon>Autumnicola</taxon>
    </lineage>
</organism>
<dbReference type="EMBL" id="JAVRHM010000004">
    <property type="protein sequence ID" value="MDT0689252.1"/>
    <property type="molecule type" value="Genomic_DNA"/>
</dbReference>
<dbReference type="PANTHER" id="PTHR43581">
    <property type="entry name" value="ATP/GTP PHOSPHATASE"/>
    <property type="match status" value="1"/>
</dbReference>
<reference evidence="2 3" key="1">
    <citation type="submission" date="2023-09" db="EMBL/GenBank/DDBJ databases">
        <authorList>
            <person name="Rey-Velasco X."/>
        </authorList>
    </citation>
    <scope>NUCLEOTIDE SEQUENCE [LARGE SCALE GENOMIC DNA]</scope>
    <source>
        <strain evidence="2 3">F188</strain>
    </source>
</reference>
<evidence type="ECO:0000313" key="3">
    <source>
        <dbReference type="Proteomes" id="UP001261624"/>
    </source>
</evidence>
<proteinExistence type="predicted"/>
<feature type="domain" description="ATPase AAA-type core" evidence="1">
    <location>
        <begin position="146"/>
        <end position="223"/>
    </location>
</feature>
<dbReference type="Gene3D" id="3.40.50.300">
    <property type="entry name" value="P-loop containing nucleotide triphosphate hydrolases"/>
    <property type="match status" value="1"/>
</dbReference>
<dbReference type="InterPro" id="IPR027417">
    <property type="entry name" value="P-loop_NTPase"/>
</dbReference>
<dbReference type="PANTHER" id="PTHR43581:SF2">
    <property type="entry name" value="EXCINUCLEASE ATPASE SUBUNIT"/>
    <property type="match status" value="1"/>
</dbReference>
<dbReference type="InterPro" id="IPR003959">
    <property type="entry name" value="ATPase_AAA_core"/>
</dbReference>
<dbReference type="SUPFAM" id="SSF52540">
    <property type="entry name" value="P-loop containing nucleoside triphosphate hydrolases"/>
    <property type="match status" value="1"/>
</dbReference>
<protein>
    <submittedName>
        <fullName evidence="2">AAA family ATPase</fullName>
    </submittedName>
</protein>
<feature type="non-terminal residue" evidence="2">
    <location>
        <position position="1"/>
    </location>
</feature>
<evidence type="ECO:0000259" key="1">
    <source>
        <dbReference type="Pfam" id="PF13304"/>
    </source>
</evidence>
<dbReference type="InterPro" id="IPR051396">
    <property type="entry name" value="Bact_Antivir_Def_Nuclease"/>
</dbReference>
<gene>
    <name evidence="2" type="ORF">RM549_05610</name>
</gene>
<comment type="caution">
    <text evidence="2">The sequence shown here is derived from an EMBL/GenBank/DDBJ whole genome shotgun (WGS) entry which is preliminary data.</text>
</comment>
<dbReference type="Pfam" id="PF13304">
    <property type="entry name" value="AAA_21"/>
    <property type="match status" value="1"/>
</dbReference>
<sequence>IHDKFEINHPNFVVLRGRTGRGQTKNVIKTALKSMDEEKSKKLNNASKVLEYVGFNPIIGLKIEKFQPEKIELLMDSDEIPEFDKERIKYLLENLERNYHNDVIWLETFSSNFYLLEKLNLIELFHWESKLKKFKILKEINVYLQKNGSSFSILNASSGELSLITSFIYLSTIIDDETVVLIDEPENSLHPLWQKEYVKTFLDLFYYYQPKLIIATHSPIIVNGAEIFSKKVEIFKFENNRVLLQKKEPLNLEETYYRLFNITTPENRFLSDRVNRLLNALGEERMDYMDFQRNILKLQETAYEPKQIEVLNEILKLGKDINSENKKQ</sequence>
<dbReference type="Proteomes" id="UP001261624">
    <property type="component" value="Unassembled WGS sequence"/>
</dbReference>
<name>A0ABU3DZX0_9FLAO</name>
<dbReference type="RefSeq" id="WP_311682638.1">
    <property type="nucleotide sequence ID" value="NZ_JAVRHM010000004.1"/>
</dbReference>
<accession>A0ABU3DZX0</accession>
<evidence type="ECO:0000313" key="2">
    <source>
        <dbReference type="EMBL" id="MDT0689252.1"/>
    </source>
</evidence>